<evidence type="ECO:0000313" key="7">
    <source>
        <dbReference type="Proteomes" id="UP000272400"/>
    </source>
</evidence>
<evidence type="ECO:0000256" key="2">
    <source>
        <dbReference type="ARBA" id="ARBA00023125"/>
    </source>
</evidence>
<dbReference type="PANTHER" id="PTHR43280">
    <property type="entry name" value="ARAC-FAMILY TRANSCRIPTIONAL REGULATOR"/>
    <property type="match status" value="1"/>
</dbReference>
<dbReference type="SMART" id="SM00342">
    <property type="entry name" value="HTH_ARAC"/>
    <property type="match status" value="1"/>
</dbReference>
<dbReference type="RefSeq" id="WP_425454985.1">
    <property type="nucleotide sequence ID" value="NZ_RJKE01000001.1"/>
</dbReference>
<feature type="compositionally biased region" description="Basic residues" evidence="4">
    <location>
        <begin position="225"/>
        <end position="237"/>
    </location>
</feature>
<dbReference type="EMBL" id="RJKE01000001">
    <property type="protein sequence ID" value="ROO87264.1"/>
    <property type="molecule type" value="Genomic_DNA"/>
</dbReference>
<name>A0A3N1D170_9ACTN</name>
<accession>A0A3N1D170</accession>
<dbReference type="Gene3D" id="1.10.10.60">
    <property type="entry name" value="Homeodomain-like"/>
    <property type="match status" value="1"/>
</dbReference>
<dbReference type="InterPro" id="IPR018060">
    <property type="entry name" value="HTH_AraC"/>
</dbReference>
<organism evidence="6 7">
    <name type="scientific">Actinocorallia herbida</name>
    <dbReference type="NCBI Taxonomy" id="58109"/>
    <lineage>
        <taxon>Bacteria</taxon>
        <taxon>Bacillati</taxon>
        <taxon>Actinomycetota</taxon>
        <taxon>Actinomycetes</taxon>
        <taxon>Streptosporangiales</taxon>
        <taxon>Thermomonosporaceae</taxon>
        <taxon>Actinocorallia</taxon>
    </lineage>
</organism>
<evidence type="ECO:0000259" key="5">
    <source>
        <dbReference type="PROSITE" id="PS01124"/>
    </source>
</evidence>
<dbReference type="PANTHER" id="PTHR43280:SF31">
    <property type="entry name" value="TRANSCRIPTIONAL REGULATORY PROTEIN"/>
    <property type="match status" value="1"/>
</dbReference>
<dbReference type="GO" id="GO:0003700">
    <property type="term" value="F:DNA-binding transcription factor activity"/>
    <property type="evidence" value="ECO:0007669"/>
    <property type="project" value="InterPro"/>
</dbReference>
<evidence type="ECO:0000313" key="6">
    <source>
        <dbReference type="EMBL" id="ROO87264.1"/>
    </source>
</evidence>
<keyword evidence="3" id="KW-0804">Transcription</keyword>
<keyword evidence="7" id="KW-1185">Reference proteome</keyword>
<protein>
    <submittedName>
        <fullName evidence="6">AraC-like DNA-binding protein</fullName>
    </submittedName>
</protein>
<keyword evidence="2 6" id="KW-0238">DNA-binding</keyword>
<dbReference type="Pfam" id="PF12833">
    <property type="entry name" value="HTH_18"/>
    <property type="match status" value="1"/>
</dbReference>
<feature type="region of interest" description="Disordered" evidence="4">
    <location>
        <begin position="202"/>
        <end position="278"/>
    </location>
</feature>
<evidence type="ECO:0000256" key="4">
    <source>
        <dbReference type="SAM" id="MobiDB-lite"/>
    </source>
</evidence>
<reference evidence="6 7" key="1">
    <citation type="submission" date="2018-11" db="EMBL/GenBank/DDBJ databases">
        <title>Sequencing the genomes of 1000 actinobacteria strains.</title>
        <authorList>
            <person name="Klenk H.-P."/>
        </authorList>
    </citation>
    <scope>NUCLEOTIDE SEQUENCE [LARGE SCALE GENOMIC DNA]</scope>
    <source>
        <strain evidence="6 7">DSM 44254</strain>
    </source>
</reference>
<sequence length="278" mass="30372">MTLLSTSAPMECEFHGDGRSSRPTLMRLPGAGVPLPREGVDGPLATRLPTRTGTGALLASYLAGLRATAAECTGPELRRLSATALDLAHTFLAARVDGPADLPTETRQRVLPARVDSFIDSHLTDPDLGPAVIATSHNISVRLLHTLFERHPETVGATIRRRRLERARADLTDPRLRRSTIAEIALRSGFRHPADFSRTFRRAYGTTPGDFRRTSKPPAPLPARPSRHPLRPRRPRPGSRDRGSCPPRLRGRSWPGLESSWAGADVERAARRPPGGTQ</sequence>
<dbReference type="GO" id="GO:0043565">
    <property type="term" value="F:sequence-specific DNA binding"/>
    <property type="evidence" value="ECO:0007669"/>
    <property type="project" value="InterPro"/>
</dbReference>
<proteinExistence type="predicted"/>
<feature type="region of interest" description="Disordered" evidence="4">
    <location>
        <begin position="1"/>
        <end position="25"/>
    </location>
</feature>
<feature type="domain" description="HTH araC/xylS-type" evidence="5">
    <location>
        <begin position="113"/>
        <end position="214"/>
    </location>
</feature>
<dbReference type="InterPro" id="IPR020449">
    <property type="entry name" value="Tscrpt_reg_AraC-type_HTH"/>
</dbReference>
<keyword evidence="1" id="KW-0805">Transcription regulation</keyword>
<dbReference type="AlphaFoldDB" id="A0A3N1D170"/>
<dbReference type="SUPFAM" id="SSF46689">
    <property type="entry name" value="Homeodomain-like"/>
    <property type="match status" value="1"/>
</dbReference>
<comment type="caution">
    <text evidence="6">The sequence shown here is derived from an EMBL/GenBank/DDBJ whole genome shotgun (WGS) entry which is preliminary data.</text>
</comment>
<dbReference type="PRINTS" id="PR00032">
    <property type="entry name" value="HTHARAC"/>
</dbReference>
<evidence type="ECO:0000256" key="3">
    <source>
        <dbReference type="ARBA" id="ARBA00023163"/>
    </source>
</evidence>
<dbReference type="Proteomes" id="UP000272400">
    <property type="component" value="Unassembled WGS sequence"/>
</dbReference>
<dbReference type="InterPro" id="IPR009057">
    <property type="entry name" value="Homeodomain-like_sf"/>
</dbReference>
<gene>
    <name evidence="6" type="ORF">EDD29_4859</name>
</gene>
<dbReference type="PROSITE" id="PS00041">
    <property type="entry name" value="HTH_ARAC_FAMILY_1"/>
    <property type="match status" value="1"/>
</dbReference>
<dbReference type="PROSITE" id="PS01124">
    <property type="entry name" value="HTH_ARAC_FAMILY_2"/>
    <property type="match status" value="1"/>
</dbReference>
<dbReference type="InterPro" id="IPR018062">
    <property type="entry name" value="HTH_AraC-typ_CS"/>
</dbReference>
<evidence type="ECO:0000256" key="1">
    <source>
        <dbReference type="ARBA" id="ARBA00023015"/>
    </source>
</evidence>